<dbReference type="AlphaFoldDB" id="A0A1X7TIW0"/>
<accession>A0A1X7TIW0</accession>
<sequence length="60" mass="6501">MNLKATIVSTIDTCSVLWSKVSMLEQLYLGSKTYASGPCFIQGPCVIRIPGPTVPVRSEL</sequence>
<name>A0A1X7TIW0_AMPQE</name>
<dbReference type="EnsemblMetazoa" id="Aqu2.1.14727_001">
    <property type="protein sequence ID" value="Aqu2.1.14727_001"/>
    <property type="gene ID" value="Aqu2.1.14727"/>
</dbReference>
<protein>
    <submittedName>
        <fullName evidence="1">Uncharacterized protein</fullName>
    </submittedName>
</protein>
<dbReference type="InParanoid" id="A0A1X7TIW0"/>
<reference evidence="1" key="1">
    <citation type="submission" date="2017-05" db="UniProtKB">
        <authorList>
            <consortium name="EnsemblMetazoa"/>
        </authorList>
    </citation>
    <scope>IDENTIFICATION</scope>
</reference>
<proteinExistence type="predicted"/>
<organism evidence="1">
    <name type="scientific">Amphimedon queenslandica</name>
    <name type="common">Sponge</name>
    <dbReference type="NCBI Taxonomy" id="400682"/>
    <lineage>
        <taxon>Eukaryota</taxon>
        <taxon>Metazoa</taxon>
        <taxon>Porifera</taxon>
        <taxon>Demospongiae</taxon>
        <taxon>Heteroscleromorpha</taxon>
        <taxon>Haplosclerida</taxon>
        <taxon>Niphatidae</taxon>
        <taxon>Amphimedon</taxon>
    </lineage>
</organism>
<evidence type="ECO:0000313" key="1">
    <source>
        <dbReference type="EnsemblMetazoa" id="Aqu2.1.14727_001"/>
    </source>
</evidence>